<dbReference type="SUPFAM" id="SSF51445">
    <property type="entry name" value="(Trans)glycosidases"/>
    <property type="match status" value="1"/>
</dbReference>
<dbReference type="PANTHER" id="PTHR42732">
    <property type="entry name" value="BETA-GALACTOSIDASE"/>
    <property type="match status" value="1"/>
</dbReference>
<dbReference type="SMART" id="SM01111">
    <property type="entry name" value="CVNH"/>
    <property type="match status" value="1"/>
</dbReference>
<dbReference type="OrthoDB" id="20872at2759"/>
<dbReference type="AlphaFoldDB" id="A0A1V8SUN5"/>
<dbReference type="SUPFAM" id="SSF49785">
    <property type="entry name" value="Galactose-binding domain-like"/>
    <property type="match status" value="1"/>
</dbReference>
<dbReference type="InterPro" id="IPR013783">
    <property type="entry name" value="Ig-like_fold"/>
</dbReference>
<dbReference type="InterPro" id="IPR011058">
    <property type="entry name" value="Cyanovirin-N"/>
</dbReference>
<gene>
    <name evidence="5" type="ORF">B0A48_11156</name>
</gene>
<comment type="similarity">
    <text evidence="1">Belongs to the glycosyl hydrolase 2 family.</text>
</comment>
<dbReference type="Gene3D" id="2.60.40.10">
    <property type="entry name" value="Immunoglobulins"/>
    <property type="match status" value="1"/>
</dbReference>
<dbReference type="InterPro" id="IPR036673">
    <property type="entry name" value="Cyanovirin-N_sf"/>
</dbReference>
<dbReference type="STRING" id="1507870.A0A1V8SUN5"/>
<evidence type="ECO:0000256" key="2">
    <source>
        <dbReference type="ARBA" id="ARBA00022801"/>
    </source>
</evidence>
<keyword evidence="3" id="KW-0326">Glycosidase</keyword>
<evidence type="ECO:0000313" key="5">
    <source>
        <dbReference type="EMBL" id="OQO02873.1"/>
    </source>
</evidence>
<dbReference type="GO" id="GO:0004553">
    <property type="term" value="F:hydrolase activity, hydrolyzing O-glycosyl compounds"/>
    <property type="evidence" value="ECO:0007669"/>
    <property type="project" value="InterPro"/>
</dbReference>
<organism evidence="5 6">
    <name type="scientific">Cryoendolithus antarcticus</name>
    <dbReference type="NCBI Taxonomy" id="1507870"/>
    <lineage>
        <taxon>Eukaryota</taxon>
        <taxon>Fungi</taxon>
        <taxon>Dikarya</taxon>
        <taxon>Ascomycota</taxon>
        <taxon>Pezizomycotina</taxon>
        <taxon>Dothideomycetes</taxon>
        <taxon>Dothideomycetidae</taxon>
        <taxon>Cladosporiales</taxon>
        <taxon>Cladosporiaceae</taxon>
        <taxon>Cryoendolithus</taxon>
    </lineage>
</organism>
<dbReference type="Pfam" id="PF02836">
    <property type="entry name" value="Glyco_hydro_2_C"/>
    <property type="match status" value="1"/>
</dbReference>
<dbReference type="Gene3D" id="3.20.20.80">
    <property type="entry name" value="Glycosidases"/>
    <property type="match status" value="1"/>
</dbReference>
<dbReference type="InterPro" id="IPR051913">
    <property type="entry name" value="GH2_Domain-Containing"/>
</dbReference>
<dbReference type="PANTHER" id="PTHR42732:SF4">
    <property type="entry name" value="BETA-MANNOSIDASE"/>
    <property type="match status" value="1"/>
</dbReference>
<dbReference type="InterPro" id="IPR006104">
    <property type="entry name" value="Glyco_hydro_2_N"/>
</dbReference>
<evidence type="ECO:0000313" key="6">
    <source>
        <dbReference type="Proteomes" id="UP000192596"/>
    </source>
</evidence>
<keyword evidence="6" id="KW-1185">Reference proteome</keyword>
<sequence>MKTIIPTFPDPTYPRPDFSRPARSWRSLNGEWSFSFNDLDHGLASKWHINGIEGYVRKIKVPFVYQSCASGIDDQDVHEVLWYERTIVDIRDDDERRDGQRLLLRFGAVDYEATVWLNGRFVGEHRGGNTPFDFDITDAMEAEARIRDPLGGERDCKLTVRVFDSAMDTMQPRGKQHLGSKPEGIWYTQSSGIWQSVWLESVPRIRIADSSHGTIIRSDDIEGGQLHCDIAVDGRLAGQWYSLKIDVVFGNFLLSSTDGIPVPANQRASCKIDVRILPDVLKNLSPDDGQPYLFDDPTAWLEGVALWSPEHPQLYHLGITLFDSTGHQLDEIHMSTGMRAISWHNGDGTLRLNGRPYFQALVLDQGYWPETLMTPPTAKALEADIKMAKAMGFNGCRKHQKVEDAMFMYHADRLGFLVWGEMASCQGFSHDSVERFDQEWKEMVRRDINHPCIVAWTLANESWGYPNLHHEVAQRTHLKSLYYQTRLLDPTRPINSNCGWEHVVTDLTTFHDYGDAGGMSERCASEISICTRGRAIFLPPIGTMEPATSHTLGAPILCTEFGGINMVITQDASKEGWGYTTATDPADLLHRLAELCKAVVASGLVSGFCYTQLTDIESETNGLYTYDRKPKLEPEEVKVVIQRARDTYYHSLPPEIAKTTIKWRGRLRETCYAFQLLQNGRILRAMCATTSLYTTQNPEYVPSELNLNDCLTNAGGQLRWARGGGGFADSCRNIMLAGEGLAVYLLTEAGDGVGGWVKNKANLGDVIGNEEGRLVFRD</sequence>
<evidence type="ECO:0000256" key="3">
    <source>
        <dbReference type="ARBA" id="ARBA00023295"/>
    </source>
</evidence>
<dbReference type="Gene3D" id="2.60.120.260">
    <property type="entry name" value="Galactose-binding domain-like"/>
    <property type="match status" value="1"/>
</dbReference>
<dbReference type="SUPFAM" id="SSF51322">
    <property type="entry name" value="Cyanovirin-N"/>
    <property type="match status" value="1"/>
</dbReference>
<dbReference type="InterPro" id="IPR008979">
    <property type="entry name" value="Galactose-bd-like_sf"/>
</dbReference>
<feature type="domain" description="Cyanovirin-N" evidence="4">
    <location>
        <begin position="668"/>
        <end position="776"/>
    </location>
</feature>
<protein>
    <recommendedName>
        <fullName evidence="4">Cyanovirin-N domain-containing protein</fullName>
    </recommendedName>
</protein>
<proteinExistence type="inferred from homology"/>
<evidence type="ECO:0000256" key="1">
    <source>
        <dbReference type="ARBA" id="ARBA00007401"/>
    </source>
</evidence>
<dbReference type="Pfam" id="PF08881">
    <property type="entry name" value="CVNH"/>
    <property type="match status" value="1"/>
</dbReference>
<dbReference type="GO" id="GO:0005975">
    <property type="term" value="P:carbohydrate metabolic process"/>
    <property type="evidence" value="ECO:0007669"/>
    <property type="project" value="InterPro"/>
</dbReference>
<keyword evidence="2" id="KW-0378">Hydrolase</keyword>
<comment type="caution">
    <text evidence="5">The sequence shown here is derived from an EMBL/GenBank/DDBJ whole genome shotgun (WGS) entry which is preliminary data.</text>
</comment>
<dbReference type="InterPro" id="IPR006103">
    <property type="entry name" value="Glyco_hydro_2_cat"/>
</dbReference>
<accession>A0A1V8SUN5</accession>
<dbReference type="InterPro" id="IPR006102">
    <property type="entry name" value="Ig-like_GH2"/>
</dbReference>
<dbReference type="InterPro" id="IPR017853">
    <property type="entry name" value="GH"/>
</dbReference>
<dbReference type="Pfam" id="PF02837">
    <property type="entry name" value="Glyco_hydro_2_N"/>
    <property type="match status" value="1"/>
</dbReference>
<dbReference type="InParanoid" id="A0A1V8SUN5"/>
<dbReference type="SUPFAM" id="SSF49303">
    <property type="entry name" value="beta-Galactosidase/glucuronidase domain"/>
    <property type="match status" value="1"/>
</dbReference>
<dbReference type="EMBL" id="NAJO01000026">
    <property type="protein sequence ID" value="OQO02873.1"/>
    <property type="molecule type" value="Genomic_DNA"/>
</dbReference>
<dbReference type="InterPro" id="IPR036156">
    <property type="entry name" value="Beta-gal/glucu_dom_sf"/>
</dbReference>
<dbReference type="Pfam" id="PF00703">
    <property type="entry name" value="Glyco_hydro_2"/>
    <property type="match status" value="1"/>
</dbReference>
<dbReference type="Gene3D" id="2.30.60.10">
    <property type="entry name" value="Cyanovirin-N"/>
    <property type="match status" value="1"/>
</dbReference>
<dbReference type="Proteomes" id="UP000192596">
    <property type="component" value="Unassembled WGS sequence"/>
</dbReference>
<evidence type="ECO:0000259" key="4">
    <source>
        <dbReference type="SMART" id="SM01111"/>
    </source>
</evidence>
<name>A0A1V8SUN5_9PEZI</name>
<reference evidence="6" key="1">
    <citation type="submission" date="2017-03" db="EMBL/GenBank/DDBJ databases">
        <title>Genomes of endolithic fungi from Antarctica.</title>
        <authorList>
            <person name="Coleine C."/>
            <person name="Masonjones S."/>
            <person name="Stajich J.E."/>
        </authorList>
    </citation>
    <scope>NUCLEOTIDE SEQUENCE [LARGE SCALE GENOMIC DNA]</scope>
    <source>
        <strain evidence="6">CCFEE 5527</strain>
    </source>
</reference>